<dbReference type="Pfam" id="PF01529">
    <property type="entry name" value="DHHC"/>
    <property type="match status" value="1"/>
</dbReference>
<feature type="compositionally biased region" description="Low complexity" evidence="8">
    <location>
        <begin position="946"/>
        <end position="961"/>
    </location>
</feature>
<dbReference type="Pfam" id="PF12796">
    <property type="entry name" value="Ank_2"/>
    <property type="match status" value="1"/>
</dbReference>
<keyword evidence="12" id="KW-1185">Reference proteome</keyword>
<evidence type="ECO:0000256" key="7">
    <source>
        <dbReference type="PROSITE-ProRule" id="PRU00023"/>
    </source>
</evidence>
<feature type="repeat" description="ANK" evidence="7">
    <location>
        <begin position="179"/>
        <end position="211"/>
    </location>
</feature>
<keyword evidence="4 9" id="KW-0472">Membrane</keyword>
<dbReference type="EMBL" id="CANTFL010001059">
    <property type="protein sequence ID" value="CAI5730831.1"/>
    <property type="molecule type" value="Genomic_DNA"/>
</dbReference>
<feature type="active site" description="Proton donor/acceptor" evidence="5">
    <location>
        <position position="805"/>
    </location>
</feature>
<feature type="region of interest" description="Disordered" evidence="8">
    <location>
        <begin position="936"/>
        <end position="973"/>
    </location>
</feature>
<feature type="active site" description="Tele-phosphohistidine intermediate" evidence="5">
    <location>
        <position position="721"/>
    </location>
</feature>
<gene>
    <name evidence="11" type="ORF">HBR001_LOCUS4985</name>
</gene>
<evidence type="ECO:0000256" key="8">
    <source>
        <dbReference type="SAM" id="MobiDB-lite"/>
    </source>
</evidence>
<dbReference type="InterPro" id="IPR036770">
    <property type="entry name" value="Ankyrin_rpt-contain_sf"/>
</dbReference>
<evidence type="ECO:0000313" key="12">
    <source>
        <dbReference type="Proteomes" id="UP001162031"/>
    </source>
</evidence>
<evidence type="ECO:0000256" key="2">
    <source>
        <dbReference type="ARBA" id="ARBA00022692"/>
    </source>
</evidence>
<feature type="binding site" evidence="6">
    <location>
        <begin position="720"/>
        <end position="727"/>
    </location>
    <ligand>
        <name>substrate</name>
    </ligand>
</feature>
<dbReference type="SUPFAM" id="SSF48403">
    <property type="entry name" value="Ankyrin repeat"/>
    <property type="match status" value="1"/>
</dbReference>
<dbReference type="SMART" id="SM00855">
    <property type="entry name" value="PGAM"/>
    <property type="match status" value="1"/>
</dbReference>
<dbReference type="Pfam" id="PF00300">
    <property type="entry name" value="His_Phos_1"/>
    <property type="match status" value="1"/>
</dbReference>
<evidence type="ECO:0000256" key="1">
    <source>
        <dbReference type="ARBA" id="ARBA00004141"/>
    </source>
</evidence>
<dbReference type="InterPro" id="IPR001594">
    <property type="entry name" value="Palmitoyltrfase_DHHC"/>
</dbReference>
<proteinExistence type="predicted"/>
<organism evidence="11 12">
    <name type="scientific">Hyaloperonospora brassicae</name>
    <name type="common">Brassica downy mildew</name>
    <name type="synonym">Peronospora brassicae</name>
    <dbReference type="NCBI Taxonomy" id="162125"/>
    <lineage>
        <taxon>Eukaryota</taxon>
        <taxon>Sar</taxon>
        <taxon>Stramenopiles</taxon>
        <taxon>Oomycota</taxon>
        <taxon>Peronosporomycetes</taxon>
        <taxon>Peronosporales</taxon>
        <taxon>Peronosporaceae</taxon>
        <taxon>Hyaloperonospora</taxon>
    </lineage>
</organism>
<feature type="transmembrane region" description="Helical" evidence="9">
    <location>
        <begin position="367"/>
        <end position="387"/>
    </location>
</feature>
<evidence type="ECO:0000259" key="10">
    <source>
        <dbReference type="Pfam" id="PF01529"/>
    </source>
</evidence>
<dbReference type="PROSITE" id="PS00175">
    <property type="entry name" value="PG_MUTASE"/>
    <property type="match status" value="1"/>
</dbReference>
<dbReference type="PROSITE" id="PS50088">
    <property type="entry name" value="ANK_REPEAT"/>
    <property type="match status" value="1"/>
</dbReference>
<dbReference type="Proteomes" id="UP001162031">
    <property type="component" value="Unassembled WGS sequence"/>
</dbReference>
<feature type="domain" description="Palmitoyltransferase DHHC" evidence="10">
    <location>
        <begin position="451"/>
        <end position="600"/>
    </location>
</feature>
<evidence type="ECO:0000256" key="6">
    <source>
        <dbReference type="PIRSR" id="PIRSR613078-2"/>
    </source>
</evidence>
<dbReference type="GO" id="GO:0016409">
    <property type="term" value="F:palmitoyltransferase activity"/>
    <property type="evidence" value="ECO:0007669"/>
    <property type="project" value="InterPro"/>
</dbReference>
<sequence>MENDALSYDGQTAFEAAANGDFPLVVLLWGMAMAAQPQPVDLLLPAKDKSGNSLVHCAAASGHDTTDTMHFLMQQMAAIGREEALVDAKNSAGETPLIRAAHAGNLRIVDTLLQSRHVDLLARDARGNTAAHHAAARGHLWVLHFLLETEQQRKDGSFPTQDERQEKGTMTRLGGYSLQYRNVLHYACMSEYKPMVQYLLTRGFDVEEVDAEGKKCLDVAKQRDLVWLEDILAVKASATDPPTHMRKTRGIVAVLHGALLFAVLATSYWLVWWLAAPLIFIGSCASLAAFRPSGHSHGGHSHGGHAHGVASTTSTDTHASEQNVVMTMDVSLKRIEEGPMYAVSRRGSKDKTKVTLRTLTRAQPESAMGIWMAWVSLFTLMYIVLWVDPTYEDFMNSHVPFLGVTGAMEVVFLVVWAKVAFLCPIDPGRIATYEHDVRAMLDMASQAETPDADKFCRTCLVAKPIRSKHCAQCGICIARHDHHCTWLNRCVGYGNHRSFIAFLLLHCIMLGIYVVLAILVLSGETHNLHAKREGADRSSRYDVLSAMDVWVEIPSLVSKHLLVVLVLMWSCMAFAALAVMTAQQLNNIGENITINERVNWRRYAYMMQGSAGAPQHSEHSKPTTNGRMSNPFDRGLKTNIMEFFLHASGSAVNYHKVFRPPGRDYDITSPSRMIASCDERLSVYMCCQSSSSREIARRFAGLLCRKTKPKNFPKRLILVRHGESEGNIDPSLYGHVPDNAMHLTALGYEQAVAAGHSIRKIVGHETMRFIVSPYVRTIETFGGILKALDFQGQFVPWTEEPRIREQDFGNFQEPVKIRECKAQRRRFGSFFYRFPSGESPADVYDRVSSFLESLYRMFEKSSEENYVLVTHGVAIRVILTRYFKYRISEFELLENFHNGECVVLEFDERQGKLVLKTIVSNDVHLFPDGSVAVQTSETTQLRTRSSDTLSNLSGLSSTSPTGHERYPPPPMASTLSFLQHSTSPPLSITSKCVDASSLAKSRLTTTEVPPQ</sequence>
<protein>
    <recommendedName>
        <fullName evidence="10">Palmitoyltransferase DHHC domain-containing protein</fullName>
    </recommendedName>
</protein>
<keyword evidence="3 9" id="KW-1133">Transmembrane helix</keyword>
<dbReference type="InterPro" id="IPR029033">
    <property type="entry name" value="His_PPase_superfam"/>
</dbReference>
<evidence type="ECO:0000313" key="11">
    <source>
        <dbReference type="EMBL" id="CAI5730831.1"/>
    </source>
</evidence>
<name>A0AAV0U1H3_HYABA</name>
<keyword evidence="7" id="KW-0040">ANK repeat</keyword>
<dbReference type="PROSITE" id="PS50216">
    <property type="entry name" value="DHHC"/>
    <property type="match status" value="1"/>
</dbReference>
<feature type="transmembrane region" description="Helical" evidence="9">
    <location>
        <begin position="560"/>
        <end position="580"/>
    </location>
</feature>
<dbReference type="InterPro" id="IPR013078">
    <property type="entry name" value="His_Pase_superF_clade-1"/>
</dbReference>
<dbReference type="GO" id="GO:0016020">
    <property type="term" value="C:membrane"/>
    <property type="evidence" value="ECO:0007669"/>
    <property type="project" value="UniProtKB-SubCell"/>
</dbReference>
<dbReference type="InterPro" id="IPR002110">
    <property type="entry name" value="Ankyrin_rpt"/>
</dbReference>
<reference evidence="11" key="1">
    <citation type="submission" date="2022-12" db="EMBL/GenBank/DDBJ databases">
        <authorList>
            <person name="Webb A."/>
        </authorList>
    </citation>
    <scope>NUCLEOTIDE SEQUENCE</scope>
    <source>
        <strain evidence="11">Hp1</strain>
    </source>
</reference>
<dbReference type="AlphaFoldDB" id="A0AAV0U1H3"/>
<comment type="caution">
    <text evidence="11">The sequence shown here is derived from an EMBL/GenBank/DDBJ whole genome shotgun (WGS) entry which is preliminary data.</text>
</comment>
<feature type="transmembrane region" description="Helical" evidence="9">
    <location>
        <begin position="399"/>
        <end position="421"/>
    </location>
</feature>
<dbReference type="SMART" id="SM00248">
    <property type="entry name" value="ANK"/>
    <property type="match status" value="4"/>
</dbReference>
<dbReference type="InterPro" id="IPR052765">
    <property type="entry name" value="PGM-Related"/>
</dbReference>
<evidence type="ECO:0000256" key="3">
    <source>
        <dbReference type="ARBA" id="ARBA00022989"/>
    </source>
</evidence>
<feature type="binding site" evidence="6">
    <location>
        <position position="776"/>
    </location>
    <ligand>
        <name>substrate</name>
    </ligand>
</feature>
<dbReference type="Gene3D" id="1.25.40.20">
    <property type="entry name" value="Ankyrin repeat-containing domain"/>
    <property type="match status" value="2"/>
</dbReference>
<keyword evidence="2 9" id="KW-0812">Transmembrane</keyword>
<evidence type="ECO:0000256" key="4">
    <source>
        <dbReference type="ARBA" id="ARBA00023136"/>
    </source>
</evidence>
<dbReference type="PANTHER" id="PTHR46192">
    <property type="entry name" value="BROAD-RANGE ACID PHOSPHATASE DET1"/>
    <property type="match status" value="1"/>
</dbReference>
<feature type="transmembrane region" description="Helical" evidence="9">
    <location>
        <begin position="499"/>
        <end position="521"/>
    </location>
</feature>
<dbReference type="CDD" id="cd07067">
    <property type="entry name" value="HP_PGM_like"/>
    <property type="match status" value="1"/>
</dbReference>
<dbReference type="Gene3D" id="3.40.50.1240">
    <property type="entry name" value="Phosphoglycerate mutase-like"/>
    <property type="match status" value="1"/>
</dbReference>
<evidence type="ECO:0000256" key="9">
    <source>
        <dbReference type="SAM" id="Phobius"/>
    </source>
</evidence>
<accession>A0AAV0U1H3</accession>
<feature type="transmembrane region" description="Helical" evidence="9">
    <location>
        <begin position="248"/>
        <end position="265"/>
    </location>
</feature>
<feature type="region of interest" description="Disordered" evidence="8">
    <location>
        <begin position="298"/>
        <end position="317"/>
    </location>
</feature>
<dbReference type="SUPFAM" id="SSF53254">
    <property type="entry name" value="Phosphoglycerate mutase-like"/>
    <property type="match status" value="1"/>
</dbReference>
<dbReference type="InterPro" id="IPR001345">
    <property type="entry name" value="PG/BPGM_mutase_AS"/>
</dbReference>
<comment type="subcellular location">
    <subcellularLocation>
        <location evidence="1">Membrane</location>
        <topology evidence="1">Multi-pass membrane protein</topology>
    </subcellularLocation>
</comment>
<evidence type="ECO:0000256" key="5">
    <source>
        <dbReference type="PIRSR" id="PIRSR613078-1"/>
    </source>
</evidence>